<reference evidence="1 2" key="1">
    <citation type="submission" date="2020-03" db="EMBL/GenBank/DDBJ databases">
        <title>Sequencing the genomes of 1000 actinobacteria strains.</title>
        <authorList>
            <person name="Klenk H.-P."/>
        </authorList>
    </citation>
    <scope>NUCLEOTIDE SEQUENCE [LARGE SCALE GENOMIC DNA]</scope>
    <source>
        <strain evidence="1 2">DSM 16403</strain>
    </source>
</reference>
<dbReference type="AlphaFoldDB" id="A0A846RKU1"/>
<name>A0A846RKU1_9MICC</name>
<dbReference type="Gene3D" id="3.40.50.300">
    <property type="entry name" value="P-loop containing nucleotide triphosphate hydrolases"/>
    <property type="match status" value="1"/>
</dbReference>
<gene>
    <name evidence="1" type="ORF">BJ994_003054</name>
</gene>
<dbReference type="Proteomes" id="UP000547458">
    <property type="component" value="Unassembled WGS sequence"/>
</dbReference>
<keyword evidence="2" id="KW-1185">Reference proteome</keyword>
<evidence type="ECO:0000313" key="2">
    <source>
        <dbReference type="Proteomes" id="UP000547458"/>
    </source>
</evidence>
<keyword evidence="1" id="KW-0418">Kinase</keyword>
<accession>A0A846RKU1</accession>
<proteinExistence type="predicted"/>
<evidence type="ECO:0000313" key="1">
    <source>
        <dbReference type="EMBL" id="NJC23978.1"/>
    </source>
</evidence>
<dbReference type="InterPro" id="IPR027417">
    <property type="entry name" value="P-loop_NTPase"/>
</dbReference>
<dbReference type="RefSeq" id="WP_167995287.1">
    <property type="nucleotide sequence ID" value="NZ_JAATJL010000001.1"/>
</dbReference>
<protein>
    <submittedName>
        <fullName evidence="1">Putative kinase</fullName>
    </submittedName>
</protein>
<keyword evidence="1" id="KW-0808">Transferase</keyword>
<dbReference type="GO" id="GO:0016301">
    <property type="term" value="F:kinase activity"/>
    <property type="evidence" value="ECO:0007669"/>
    <property type="project" value="UniProtKB-KW"/>
</dbReference>
<comment type="caution">
    <text evidence="1">The sequence shown here is derived from an EMBL/GenBank/DDBJ whole genome shotgun (WGS) entry which is preliminary data.</text>
</comment>
<organism evidence="1 2">
    <name type="scientific">Arthrobacter pigmenti</name>
    <dbReference type="NCBI Taxonomy" id="271432"/>
    <lineage>
        <taxon>Bacteria</taxon>
        <taxon>Bacillati</taxon>
        <taxon>Actinomycetota</taxon>
        <taxon>Actinomycetes</taxon>
        <taxon>Micrococcales</taxon>
        <taxon>Micrococcaceae</taxon>
        <taxon>Arthrobacter</taxon>
    </lineage>
</organism>
<dbReference type="EMBL" id="JAATJL010000001">
    <property type="protein sequence ID" value="NJC23978.1"/>
    <property type="molecule type" value="Genomic_DNA"/>
</dbReference>
<sequence>MQGPALDGGVAGSRGRDDVVLDWNQWSRRRRTFWKERANRAGYEALLHHIATPLDAALARSRARSINKPAWAHNLADDDVRHLANIFEAPADDEGLPILTVG</sequence>